<comment type="catalytic activity">
    <reaction evidence="1 4">
        <text>adenosine 3',5'-bisphosphate + H2O = AMP + phosphate</text>
        <dbReference type="Rhea" id="RHEA:10040"/>
        <dbReference type="ChEBI" id="CHEBI:15377"/>
        <dbReference type="ChEBI" id="CHEBI:43474"/>
        <dbReference type="ChEBI" id="CHEBI:58343"/>
        <dbReference type="ChEBI" id="CHEBI:456215"/>
        <dbReference type="EC" id="3.1.3.7"/>
    </reaction>
</comment>
<gene>
    <name evidence="4 6" type="primary">cysQ</name>
    <name evidence="6" type="ORF">MgSA37_03590</name>
</gene>
<evidence type="ECO:0000256" key="5">
    <source>
        <dbReference type="PIRSR" id="PIRSR600760-2"/>
    </source>
</evidence>
<accession>A0A120MZ94</accession>
<keyword evidence="4" id="KW-1003">Cell membrane</keyword>
<dbReference type="HAMAP" id="MF_02095">
    <property type="entry name" value="CysQ"/>
    <property type="match status" value="1"/>
</dbReference>
<dbReference type="SUPFAM" id="SSF56655">
    <property type="entry name" value="Carbohydrate phosphatase"/>
    <property type="match status" value="1"/>
</dbReference>
<feature type="binding site" evidence="5">
    <location>
        <position position="64"/>
    </location>
    <ligand>
        <name>Mg(2+)</name>
        <dbReference type="ChEBI" id="CHEBI:18420"/>
        <label>1</label>
        <note>catalytic</note>
    </ligand>
</feature>
<dbReference type="NCBIfam" id="TIGR01331">
    <property type="entry name" value="bisphos_cysQ"/>
    <property type="match status" value="1"/>
</dbReference>
<dbReference type="GO" id="GO:0000103">
    <property type="term" value="P:sulfate assimilation"/>
    <property type="evidence" value="ECO:0007669"/>
    <property type="project" value="TreeGrafter"/>
</dbReference>
<dbReference type="PROSITE" id="PS00629">
    <property type="entry name" value="IMP_1"/>
    <property type="match status" value="1"/>
</dbReference>
<keyword evidence="4 6" id="KW-0378">Hydrolase</keyword>
<keyword evidence="3 4" id="KW-0460">Magnesium</keyword>
<dbReference type="Pfam" id="PF00459">
    <property type="entry name" value="Inositol_P"/>
    <property type="match status" value="1"/>
</dbReference>
<feature type="binding site" evidence="4">
    <location>
        <position position="86"/>
    </location>
    <ligand>
        <name>Mg(2+)</name>
        <dbReference type="ChEBI" id="CHEBI:18420"/>
        <label>1</label>
    </ligand>
</feature>
<feature type="binding site" evidence="4">
    <location>
        <begin position="86"/>
        <end position="89"/>
    </location>
    <ligand>
        <name>substrate</name>
    </ligand>
</feature>
<dbReference type="Gene3D" id="3.40.190.80">
    <property type="match status" value="1"/>
</dbReference>
<dbReference type="EMBL" id="AP017313">
    <property type="protein sequence ID" value="BAU55406.1"/>
    <property type="molecule type" value="Genomic_DNA"/>
</dbReference>
<dbReference type="InterPro" id="IPR000760">
    <property type="entry name" value="Inositol_monophosphatase-like"/>
</dbReference>
<feature type="binding site" evidence="5">
    <location>
        <position position="87"/>
    </location>
    <ligand>
        <name>Mg(2+)</name>
        <dbReference type="ChEBI" id="CHEBI:18420"/>
        <label>1</label>
        <note>catalytic</note>
    </ligand>
</feature>
<proteinExistence type="inferred from homology"/>
<comment type="cofactor">
    <cofactor evidence="4 5">
        <name>Mg(2+)</name>
        <dbReference type="ChEBI" id="CHEBI:18420"/>
    </cofactor>
</comment>
<evidence type="ECO:0000313" key="6">
    <source>
        <dbReference type="EMBL" id="BAU55406.1"/>
    </source>
</evidence>
<dbReference type="Gene3D" id="3.30.540.10">
    <property type="entry name" value="Fructose-1,6-Bisphosphatase, subunit A, domain 1"/>
    <property type="match status" value="1"/>
</dbReference>
<evidence type="ECO:0000256" key="1">
    <source>
        <dbReference type="ARBA" id="ARBA00001625"/>
    </source>
</evidence>
<dbReference type="GO" id="GO:0050427">
    <property type="term" value="P:3'-phosphoadenosine 5'-phosphosulfate metabolic process"/>
    <property type="evidence" value="ECO:0007669"/>
    <property type="project" value="TreeGrafter"/>
</dbReference>
<dbReference type="PANTHER" id="PTHR43028:SF5">
    <property type="entry name" value="3'(2'),5'-BISPHOSPHATE NUCLEOTIDASE 1"/>
    <property type="match status" value="1"/>
</dbReference>
<name>A0A120MZ94_9SPHI</name>
<feature type="binding site" evidence="4">
    <location>
        <position position="87"/>
    </location>
    <ligand>
        <name>Mg(2+)</name>
        <dbReference type="ChEBI" id="CHEBI:18420"/>
        <label>2</label>
    </ligand>
</feature>
<evidence type="ECO:0000313" key="7">
    <source>
        <dbReference type="Proteomes" id="UP000218263"/>
    </source>
</evidence>
<dbReference type="EC" id="3.1.3.7" evidence="4"/>
<feature type="binding site" evidence="4">
    <location>
        <position position="225"/>
    </location>
    <ligand>
        <name>Mg(2+)</name>
        <dbReference type="ChEBI" id="CHEBI:18420"/>
        <label>2</label>
    </ligand>
</feature>
<dbReference type="AlphaFoldDB" id="A0A120MZ94"/>
<reference evidence="6 7" key="1">
    <citation type="submission" date="2015-12" db="EMBL/GenBank/DDBJ databases">
        <title>Genome sequence of Mucilaginibacter gotjawali.</title>
        <authorList>
            <person name="Lee J.S."/>
            <person name="Lee K.C."/>
            <person name="Kim K.K."/>
            <person name="Lee B.W."/>
        </authorList>
    </citation>
    <scope>NUCLEOTIDE SEQUENCE [LARGE SCALE GENOMIC DNA]</scope>
    <source>
        <strain evidence="6 7">SA3-7</strain>
    </source>
</reference>
<protein>
    <recommendedName>
        <fullName evidence="4">3'(2'),5'-bisphosphate nucleotidase CysQ</fullName>
        <ecNumber evidence="4">3.1.3.7</ecNumber>
    </recommendedName>
    <alternativeName>
        <fullName evidence="4">3'(2'),5-bisphosphonucleoside 3'(2')-phosphohydrolase</fullName>
    </alternativeName>
    <alternativeName>
        <fullName evidence="4">3'-phosphoadenosine 5'-phosphate phosphatase</fullName>
        <shortName evidence="4">PAP phosphatase</shortName>
    </alternativeName>
</protein>
<dbReference type="Proteomes" id="UP000218263">
    <property type="component" value="Chromosome"/>
</dbReference>
<feature type="binding site" evidence="4">
    <location>
        <position position="64"/>
    </location>
    <ligand>
        <name>substrate</name>
    </ligand>
</feature>
<comment type="subcellular location">
    <subcellularLocation>
        <location evidence="4">Cell membrane</location>
        <topology evidence="4">Peripheral membrane protein</topology>
        <orientation evidence="4">Cytoplasmic side</orientation>
    </subcellularLocation>
</comment>
<dbReference type="InterPro" id="IPR050725">
    <property type="entry name" value="CysQ/Inositol_MonoPase"/>
</dbReference>
<comment type="similarity">
    <text evidence="4">Belongs to the inositol monophosphatase superfamily. CysQ family.</text>
</comment>
<dbReference type="GO" id="GO:0000287">
    <property type="term" value="F:magnesium ion binding"/>
    <property type="evidence" value="ECO:0007669"/>
    <property type="project" value="UniProtKB-UniRule"/>
</dbReference>
<dbReference type="OrthoDB" id="9772456at2"/>
<feature type="binding site" evidence="4">
    <location>
        <position position="64"/>
    </location>
    <ligand>
        <name>Mg(2+)</name>
        <dbReference type="ChEBI" id="CHEBI:18420"/>
        <label>1</label>
    </ligand>
</feature>
<feature type="binding site" evidence="5">
    <location>
        <position position="84"/>
    </location>
    <ligand>
        <name>Mg(2+)</name>
        <dbReference type="ChEBI" id="CHEBI:18420"/>
        <label>1</label>
        <note>catalytic</note>
    </ligand>
</feature>
<dbReference type="PRINTS" id="PR00377">
    <property type="entry name" value="IMPHPHTASES"/>
</dbReference>
<evidence type="ECO:0000256" key="4">
    <source>
        <dbReference type="HAMAP-Rule" id="MF_02095"/>
    </source>
</evidence>
<keyword evidence="4" id="KW-0472">Membrane</keyword>
<comment type="function">
    <text evidence="4">Converts adenosine-3',5'-bisphosphate (PAP) to AMP.</text>
</comment>
<dbReference type="InterPro" id="IPR006240">
    <property type="entry name" value="CysQ"/>
</dbReference>
<dbReference type="CDD" id="cd01638">
    <property type="entry name" value="CysQ"/>
    <property type="match status" value="1"/>
</dbReference>
<dbReference type="PANTHER" id="PTHR43028">
    <property type="entry name" value="3'(2'),5'-BISPHOSPHATE NUCLEOTIDASE 1"/>
    <property type="match status" value="1"/>
</dbReference>
<evidence type="ECO:0000256" key="2">
    <source>
        <dbReference type="ARBA" id="ARBA00022723"/>
    </source>
</evidence>
<feature type="binding site" evidence="4">
    <location>
        <position position="84"/>
    </location>
    <ligand>
        <name>Mg(2+)</name>
        <dbReference type="ChEBI" id="CHEBI:18420"/>
        <label>2</label>
    </ligand>
</feature>
<feature type="binding site" evidence="4">
    <location>
        <position position="225"/>
    </location>
    <ligand>
        <name>substrate</name>
    </ligand>
</feature>
<evidence type="ECO:0000256" key="3">
    <source>
        <dbReference type="ARBA" id="ARBA00022842"/>
    </source>
</evidence>
<organism evidence="6 7">
    <name type="scientific">Mucilaginibacter gotjawali</name>
    <dbReference type="NCBI Taxonomy" id="1550579"/>
    <lineage>
        <taxon>Bacteria</taxon>
        <taxon>Pseudomonadati</taxon>
        <taxon>Bacteroidota</taxon>
        <taxon>Sphingobacteriia</taxon>
        <taxon>Sphingobacteriales</taxon>
        <taxon>Sphingobacteriaceae</taxon>
        <taxon>Mucilaginibacter</taxon>
    </lineage>
</organism>
<feature type="binding site" evidence="5">
    <location>
        <position position="86"/>
    </location>
    <ligand>
        <name>Mg(2+)</name>
        <dbReference type="ChEBI" id="CHEBI:18420"/>
        <label>1</label>
        <note>catalytic</note>
    </ligand>
</feature>
<sequence length="268" mass="29847">MDLNLRLAILSAINAGEEILKVYNEEAPDVEFKSDNSPLTKADKNAHLAIVEGLKESGLQVLSEEGKSIPYQDRSGWELFWLIDPLDGTKEFIKKNGEFTVNIALIALDTPVLGVVYVPVTGVLYFASEQTGSFKMQIGKDFNEGELVSLVEQAEPLTGAQYPEIYTIVASRSHSTRETEEFLRKKEEELGNVELISAGSSLKLCLVAERKAHIYPRLAPTMEWDTAAGHAVATYSDCKVYNYETGHELKYNKENMLNPWFVVAGHTN</sequence>
<keyword evidence="2 4" id="KW-0479">Metal-binding</keyword>
<dbReference type="GO" id="GO:0008441">
    <property type="term" value="F:3'(2'),5'-bisphosphate nucleotidase activity"/>
    <property type="evidence" value="ECO:0007669"/>
    <property type="project" value="UniProtKB-UniRule"/>
</dbReference>
<feature type="binding site" evidence="5">
    <location>
        <position position="225"/>
    </location>
    <ligand>
        <name>Mg(2+)</name>
        <dbReference type="ChEBI" id="CHEBI:18420"/>
        <label>1</label>
        <note>catalytic</note>
    </ligand>
</feature>
<keyword evidence="7" id="KW-1185">Reference proteome</keyword>
<dbReference type="InterPro" id="IPR020583">
    <property type="entry name" value="Inositol_monoP_metal-BS"/>
</dbReference>
<dbReference type="GO" id="GO:0005886">
    <property type="term" value="C:plasma membrane"/>
    <property type="evidence" value="ECO:0007669"/>
    <property type="project" value="UniProtKB-SubCell"/>
</dbReference>
<dbReference type="RefSeq" id="WP_096353712.1">
    <property type="nucleotide sequence ID" value="NZ_AP017313.1"/>
</dbReference>
<feature type="binding site" evidence="4">
    <location>
        <position position="84"/>
    </location>
    <ligand>
        <name>Mg(2+)</name>
        <dbReference type="ChEBI" id="CHEBI:18420"/>
        <label>1</label>
    </ligand>
</feature>
<dbReference type="KEGG" id="mgot:MgSA37_03590"/>